<dbReference type="Pfam" id="PF13715">
    <property type="entry name" value="CarbopepD_reg_2"/>
    <property type="match status" value="1"/>
</dbReference>
<evidence type="ECO:0000313" key="2">
    <source>
        <dbReference type="EMBL" id="GAA4327709.1"/>
    </source>
</evidence>
<evidence type="ECO:0000313" key="3">
    <source>
        <dbReference type="Proteomes" id="UP001500582"/>
    </source>
</evidence>
<keyword evidence="3" id="KW-1185">Reference proteome</keyword>
<keyword evidence="1" id="KW-0732">Signal</keyword>
<gene>
    <name evidence="2" type="ORF">GCM10023149_31270</name>
</gene>
<dbReference type="SUPFAM" id="SSF49464">
    <property type="entry name" value="Carboxypeptidase regulatory domain-like"/>
    <property type="match status" value="1"/>
</dbReference>
<evidence type="ECO:0008006" key="4">
    <source>
        <dbReference type="Google" id="ProtNLM"/>
    </source>
</evidence>
<name>A0ABP8GNV0_9SPHI</name>
<organism evidence="2 3">
    <name type="scientific">Mucilaginibacter gynuensis</name>
    <dbReference type="NCBI Taxonomy" id="1302236"/>
    <lineage>
        <taxon>Bacteria</taxon>
        <taxon>Pseudomonadati</taxon>
        <taxon>Bacteroidota</taxon>
        <taxon>Sphingobacteriia</taxon>
        <taxon>Sphingobacteriales</taxon>
        <taxon>Sphingobacteriaceae</taxon>
        <taxon>Mucilaginibacter</taxon>
    </lineage>
</organism>
<comment type="caution">
    <text evidence="2">The sequence shown here is derived from an EMBL/GenBank/DDBJ whole genome shotgun (WGS) entry which is preliminary data.</text>
</comment>
<reference evidence="3" key="1">
    <citation type="journal article" date="2019" name="Int. J. Syst. Evol. Microbiol.">
        <title>The Global Catalogue of Microorganisms (GCM) 10K type strain sequencing project: providing services to taxonomists for standard genome sequencing and annotation.</title>
        <authorList>
            <consortium name="The Broad Institute Genomics Platform"/>
            <consortium name="The Broad Institute Genome Sequencing Center for Infectious Disease"/>
            <person name="Wu L."/>
            <person name="Ma J."/>
        </authorList>
    </citation>
    <scope>NUCLEOTIDE SEQUENCE [LARGE SCALE GENOMIC DNA]</scope>
    <source>
        <strain evidence="3">JCM 17705</strain>
    </source>
</reference>
<dbReference type="Proteomes" id="UP001500582">
    <property type="component" value="Unassembled WGS sequence"/>
</dbReference>
<protein>
    <recommendedName>
        <fullName evidence="4">Carboxypeptidase-like protein</fullName>
    </recommendedName>
</protein>
<evidence type="ECO:0000256" key="1">
    <source>
        <dbReference type="SAM" id="SignalP"/>
    </source>
</evidence>
<dbReference type="EMBL" id="BAABFT010000008">
    <property type="protein sequence ID" value="GAA4327709.1"/>
    <property type="molecule type" value="Genomic_DNA"/>
</dbReference>
<sequence>MKSICITLLLLSLSLIAFAQQTYIGTVINRQTKAPIPYITIKLTKEKIATAADDKGDFELVSTNGRTNDTLLLSGVGYKAVKVPIQGFINNTKIELIEDAVFLNEVRISSNKRKLIKKELNPFKTSQVTLPEQPFAMMAQAAIKLSSPEIFSLLKTVKINRRIGDYDTYTNTEARFRIHVFDVDSVTGGPGEDIVHQIIEVYDKDKREIEIDLTPYNIVIPGKDFFVGVEWLYISANESISGGLGHEFHGLTYMDYEVLYHPIIHNIRSDKSGQKIHTWYKVAPRLPWEFLGAKGKTFFWNIAISAEIEY</sequence>
<dbReference type="InterPro" id="IPR008969">
    <property type="entry name" value="CarboxyPept-like_regulatory"/>
</dbReference>
<proteinExistence type="predicted"/>
<dbReference type="RefSeq" id="WP_345212065.1">
    <property type="nucleotide sequence ID" value="NZ_BAABFT010000008.1"/>
</dbReference>
<accession>A0ABP8GNV0</accession>
<feature type="chain" id="PRO_5045316426" description="Carboxypeptidase-like protein" evidence="1">
    <location>
        <begin position="20"/>
        <end position="310"/>
    </location>
</feature>
<feature type="signal peptide" evidence="1">
    <location>
        <begin position="1"/>
        <end position="19"/>
    </location>
</feature>